<dbReference type="RefSeq" id="WP_183306368.1">
    <property type="nucleotide sequence ID" value="NZ_JACIEP010000004.1"/>
</dbReference>
<evidence type="ECO:0000313" key="2">
    <source>
        <dbReference type="Proteomes" id="UP000555103"/>
    </source>
</evidence>
<gene>
    <name evidence="1" type="ORF">GGR21_001320</name>
</gene>
<reference evidence="1 2" key="1">
    <citation type="submission" date="2020-08" db="EMBL/GenBank/DDBJ databases">
        <title>Genomic Encyclopedia of Type Strains, Phase IV (KMG-IV): sequencing the most valuable type-strain genomes for metagenomic binning, comparative biology and taxonomic classification.</title>
        <authorList>
            <person name="Goeker M."/>
        </authorList>
    </citation>
    <scope>NUCLEOTIDE SEQUENCE [LARGE SCALE GENOMIC DNA]</scope>
    <source>
        <strain evidence="1 2">DSM 104969</strain>
    </source>
</reference>
<evidence type="ECO:0000313" key="1">
    <source>
        <dbReference type="EMBL" id="MBB4035427.1"/>
    </source>
</evidence>
<protein>
    <submittedName>
        <fullName evidence="1">Uncharacterized protein</fullName>
    </submittedName>
</protein>
<proteinExistence type="predicted"/>
<name>A0A840CHE3_9BACT</name>
<sequence>MHLQLSNGSSYSSQIDLTGQFDSFLSPVIYIAMEIRLGLMGMETIVTGWETGEEGDIEI</sequence>
<dbReference type="AlphaFoldDB" id="A0A840CHE3"/>
<dbReference type="Proteomes" id="UP000555103">
    <property type="component" value="Unassembled WGS sequence"/>
</dbReference>
<keyword evidence="2" id="KW-1185">Reference proteome</keyword>
<accession>A0A840CHE3</accession>
<organism evidence="1 2">
    <name type="scientific">Dysgonomonas hofstadii</name>
    <dbReference type="NCBI Taxonomy" id="637886"/>
    <lineage>
        <taxon>Bacteria</taxon>
        <taxon>Pseudomonadati</taxon>
        <taxon>Bacteroidota</taxon>
        <taxon>Bacteroidia</taxon>
        <taxon>Bacteroidales</taxon>
        <taxon>Dysgonomonadaceae</taxon>
        <taxon>Dysgonomonas</taxon>
    </lineage>
</organism>
<dbReference type="EMBL" id="JACIEP010000004">
    <property type="protein sequence ID" value="MBB4035427.1"/>
    <property type="molecule type" value="Genomic_DNA"/>
</dbReference>
<comment type="caution">
    <text evidence="1">The sequence shown here is derived from an EMBL/GenBank/DDBJ whole genome shotgun (WGS) entry which is preliminary data.</text>
</comment>